<protein>
    <submittedName>
        <fullName evidence="1">Uncharacterized protein</fullName>
    </submittedName>
</protein>
<dbReference type="EMBL" id="KZ613949">
    <property type="protein sequence ID" value="PMD37313.1"/>
    <property type="molecule type" value="Genomic_DNA"/>
</dbReference>
<proteinExistence type="predicted"/>
<keyword evidence="2" id="KW-1185">Reference proteome</keyword>
<gene>
    <name evidence="1" type="ORF">L207DRAFT_514598</name>
</gene>
<organism evidence="1 2">
    <name type="scientific">Hyaloscypha variabilis (strain UAMH 11265 / GT02V1 / F)</name>
    <name type="common">Meliniomyces variabilis</name>
    <dbReference type="NCBI Taxonomy" id="1149755"/>
    <lineage>
        <taxon>Eukaryota</taxon>
        <taxon>Fungi</taxon>
        <taxon>Dikarya</taxon>
        <taxon>Ascomycota</taxon>
        <taxon>Pezizomycotina</taxon>
        <taxon>Leotiomycetes</taxon>
        <taxon>Helotiales</taxon>
        <taxon>Hyaloscyphaceae</taxon>
        <taxon>Hyaloscypha</taxon>
        <taxon>Hyaloscypha variabilis</taxon>
    </lineage>
</organism>
<dbReference type="OrthoDB" id="5423360at2759"/>
<name>A0A2J6RFP7_HYAVF</name>
<evidence type="ECO:0000313" key="1">
    <source>
        <dbReference type="EMBL" id="PMD37313.1"/>
    </source>
</evidence>
<evidence type="ECO:0000313" key="2">
    <source>
        <dbReference type="Proteomes" id="UP000235786"/>
    </source>
</evidence>
<reference evidence="1 2" key="1">
    <citation type="submission" date="2016-04" db="EMBL/GenBank/DDBJ databases">
        <title>A degradative enzymes factory behind the ericoid mycorrhizal symbiosis.</title>
        <authorList>
            <consortium name="DOE Joint Genome Institute"/>
            <person name="Martino E."/>
            <person name="Morin E."/>
            <person name="Grelet G."/>
            <person name="Kuo A."/>
            <person name="Kohler A."/>
            <person name="Daghino S."/>
            <person name="Barry K."/>
            <person name="Choi C."/>
            <person name="Cichocki N."/>
            <person name="Clum A."/>
            <person name="Copeland A."/>
            <person name="Hainaut M."/>
            <person name="Haridas S."/>
            <person name="Labutti K."/>
            <person name="Lindquist E."/>
            <person name="Lipzen A."/>
            <person name="Khouja H.-R."/>
            <person name="Murat C."/>
            <person name="Ohm R."/>
            <person name="Olson A."/>
            <person name="Spatafora J."/>
            <person name="Veneault-Fourrey C."/>
            <person name="Henrissat B."/>
            <person name="Grigoriev I."/>
            <person name="Martin F."/>
            <person name="Perotto S."/>
        </authorList>
    </citation>
    <scope>NUCLEOTIDE SEQUENCE [LARGE SCALE GENOMIC DNA]</scope>
    <source>
        <strain evidence="1 2">F</strain>
    </source>
</reference>
<accession>A0A2J6RFP7</accession>
<dbReference type="STRING" id="1149755.A0A2J6RFP7"/>
<dbReference type="Proteomes" id="UP000235786">
    <property type="component" value="Unassembled WGS sequence"/>
</dbReference>
<sequence>MLEGEYFDAVGCHTRLPYTLQSFGKTWLAGANLATGYSGCPTKLIAHSNLWPVSNNKSQAVFAGWIEKLATFLNATIETTSADEYWNATAGQPDTESFSYMQQVAFNLNWKNQIAKVIKSLHRDYAAKFGGRAPSSIHFPLHGCERSERYR</sequence>
<dbReference type="AlphaFoldDB" id="A0A2J6RFP7"/>